<protein>
    <submittedName>
        <fullName evidence="2">Uncharacterized protein</fullName>
    </submittedName>
</protein>
<gene>
    <name evidence="2" type="ORF">TSOC_007714</name>
</gene>
<keyword evidence="3" id="KW-1185">Reference proteome</keyword>
<feature type="region of interest" description="Disordered" evidence="1">
    <location>
        <begin position="93"/>
        <end position="118"/>
    </location>
</feature>
<reference evidence="2 3" key="1">
    <citation type="journal article" date="2017" name="Mol. Biol. Evol.">
        <title>The 4-celled Tetrabaena socialis nuclear genome reveals the essential components for genetic control of cell number at the origin of multicellularity in the volvocine lineage.</title>
        <authorList>
            <person name="Featherston J."/>
            <person name="Arakaki Y."/>
            <person name="Hanschen E.R."/>
            <person name="Ferris P.J."/>
            <person name="Michod R.E."/>
            <person name="Olson B.J.S.C."/>
            <person name="Nozaki H."/>
            <person name="Durand P.M."/>
        </authorList>
    </citation>
    <scope>NUCLEOTIDE SEQUENCE [LARGE SCALE GENOMIC DNA]</scope>
    <source>
        <strain evidence="2 3">NIES-571</strain>
    </source>
</reference>
<proteinExistence type="predicted"/>
<dbReference type="AlphaFoldDB" id="A0A2J8A0B4"/>
<evidence type="ECO:0000256" key="1">
    <source>
        <dbReference type="SAM" id="MobiDB-lite"/>
    </source>
</evidence>
<evidence type="ECO:0000313" key="2">
    <source>
        <dbReference type="EMBL" id="PNH05960.1"/>
    </source>
</evidence>
<organism evidence="2 3">
    <name type="scientific">Tetrabaena socialis</name>
    <dbReference type="NCBI Taxonomy" id="47790"/>
    <lineage>
        <taxon>Eukaryota</taxon>
        <taxon>Viridiplantae</taxon>
        <taxon>Chlorophyta</taxon>
        <taxon>core chlorophytes</taxon>
        <taxon>Chlorophyceae</taxon>
        <taxon>CS clade</taxon>
        <taxon>Chlamydomonadales</taxon>
        <taxon>Tetrabaenaceae</taxon>
        <taxon>Tetrabaena</taxon>
    </lineage>
</organism>
<dbReference type="EMBL" id="PGGS01000268">
    <property type="protein sequence ID" value="PNH05960.1"/>
    <property type="molecule type" value="Genomic_DNA"/>
</dbReference>
<feature type="region of interest" description="Disordered" evidence="1">
    <location>
        <begin position="39"/>
        <end position="62"/>
    </location>
</feature>
<comment type="caution">
    <text evidence="2">The sequence shown here is derived from an EMBL/GenBank/DDBJ whole genome shotgun (WGS) entry which is preliminary data.</text>
</comment>
<dbReference type="Proteomes" id="UP000236333">
    <property type="component" value="Unassembled WGS sequence"/>
</dbReference>
<name>A0A2J8A0B4_9CHLO</name>
<feature type="region of interest" description="Disordered" evidence="1">
    <location>
        <begin position="1"/>
        <end position="20"/>
    </location>
</feature>
<evidence type="ECO:0000313" key="3">
    <source>
        <dbReference type="Proteomes" id="UP000236333"/>
    </source>
</evidence>
<accession>A0A2J8A0B4</accession>
<sequence>MSGTDDSASEPSSTATNISRVSADNPCLQCTYEANLTPIGTWGGARGEDTAGRTRRRASQDSVSFSSVTSGFCSLVDKATAWLDRHATEDEQRMGTSMLVGGGARSPNGSTRKDVKVD</sequence>